<evidence type="ECO:0000313" key="2">
    <source>
        <dbReference type="Proteomes" id="UP000046395"/>
    </source>
</evidence>
<name>A0A5S6QDE4_TRIMR</name>
<evidence type="ECO:0000256" key="1">
    <source>
        <dbReference type="SAM" id="MobiDB-lite"/>
    </source>
</evidence>
<dbReference type="AlphaFoldDB" id="A0A5S6QDE4"/>
<evidence type="ECO:0000313" key="3">
    <source>
        <dbReference type="WBParaSite" id="TMUE_1000004957.1"/>
    </source>
</evidence>
<accession>A0A5S6QDE4</accession>
<reference evidence="3" key="1">
    <citation type="submission" date="2019-12" db="UniProtKB">
        <authorList>
            <consortium name="WormBaseParasite"/>
        </authorList>
    </citation>
    <scope>IDENTIFICATION</scope>
</reference>
<feature type="compositionally biased region" description="Polar residues" evidence="1">
    <location>
        <begin position="63"/>
        <end position="72"/>
    </location>
</feature>
<keyword evidence="2" id="KW-1185">Reference proteome</keyword>
<feature type="compositionally biased region" description="Basic and acidic residues" evidence="1">
    <location>
        <begin position="18"/>
        <end position="47"/>
    </location>
</feature>
<protein>
    <submittedName>
        <fullName evidence="3">Uncharacterized protein</fullName>
    </submittedName>
</protein>
<dbReference type="Proteomes" id="UP000046395">
    <property type="component" value="Unassembled WGS sequence"/>
</dbReference>
<organism evidence="2 3">
    <name type="scientific">Trichuris muris</name>
    <name type="common">Mouse whipworm</name>
    <dbReference type="NCBI Taxonomy" id="70415"/>
    <lineage>
        <taxon>Eukaryota</taxon>
        <taxon>Metazoa</taxon>
        <taxon>Ecdysozoa</taxon>
        <taxon>Nematoda</taxon>
        <taxon>Enoplea</taxon>
        <taxon>Dorylaimia</taxon>
        <taxon>Trichinellida</taxon>
        <taxon>Trichuridae</taxon>
        <taxon>Trichuris</taxon>
    </lineage>
</organism>
<feature type="region of interest" description="Disordered" evidence="1">
    <location>
        <begin position="1"/>
        <end position="72"/>
    </location>
</feature>
<sequence length="72" mass="8456">MSGEHKCSGRMRGWSTWEKTDPRPRLTRVRNHEGRSRRNPREREGTRPEPTSAGQLRLPEPITGQSLRHNKR</sequence>
<dbReference type="WBParaSite" id="TMUE_1000004957.1">
    <property type="protein sequence ID" value="TMUE_1000004957.1"/>
    <property type="gene ID" value="WBGene00292365"/>
</dbReference>
<proteinExistence type="predicted"/>